<reference evidence="1" key="1">
    <citation type="submission" date="2014-11" db="EMBL/GenBank/DDBJ databases">
        <authorList>
            <person name="Amaro Gonzalez C."/>
        </authorList>
    </citation>
    <scope>NUCLEOTIDE SEQUENCE</scope>
</reference>
<accession>A0A0E9TRN8</accession>
<protein>
    <submittedName>
        <fullName evidence="1">Uncharacterized protein</fullName>
    </submittedName>
</protein>
<reference evidence="1" key="2">
    <citation type="journal article" date="2015" name="Fish Shellfish Immunol.">
        <title>Early steps in the European eel (Anguilla anguilla)-Vibrio vulnificus interaction in the gills: Role of the RtxA13 toxin.</title>
        <authorList>
            <person name="Callol A."/>
            <person name="Pajuelo D."/>
            <person name="Ebbesson L."/>
            <person name="Teles M."/>
            <person name="MacKenzie S."/>
            <person name="Amaro C."/>
        </authorList>
    </citation>
    <scope>NUCLEOTIDE SEQUENCE</scope>
</reference>
<evidence type="ECO:0000313" key="1">
    <source>
        <dbReference type="EMBL" id="JAH56127.1"/>
    </source>
</evidence>
<dbReference type="EMBL" id="GBXM01052450">
    <property type="protein sequence ID" value="JAH56127.1"/>
    <property type="molecule type" value="Transcribed_RNA"/>
</dbReference>
<dbReference type="AlphaFoldDB" id="A0A0E9TRN8"/>
<name>A0A0E9TRN8_ANGAN</name>
<sequence length="41" mass="4825">MRTPMPTYFRVLGLQTVTLLQKQSKNKETTTIQHDKNIFES</sequence>
<organism evidence="1">
    <name type="scientific">Anguilla anguilla</name>
    <name type="common">European freshwater eel</name>
    <name type="synonym">Muraena anguilla</name>
    <dbReference type="NCBI Taxonomy" id="7936"/>
    <lineage>
        <taxon>Eukaryota</taxon>
        <taxon>Metazoa</taxon>
        <taxon>Chordata</taxon>
        <taxon>Craniata</taxon>
        <taxon>Vertebrata</taxon>
        <taxon>Euteleostomi</taxon>
        <taxon>Actinopterygii</taxon>
        <taxon>Neopterygii</taxon>
        <taxon>Teleostei</taxon>
        <taxon>Anguilliformes</taxon>
        <taxon>Anguillidae</taxon>
        <taxon>Anguilla</taxon>
    </lineage>
</organism>
<proteinExistence type="predicted"/>